<comment type="subcellular location">
    <subcellularLocation>
        <location evidence="2">Nucleus membrane</location>
        <topology evidence="2">Peripheral membrane protein</topology>
        <orientation evidence="2">Nucleoplasmic side</orientation>
    </subcellularLocation>
    <subcellularLocation>
        <location evidence="1">Nucleus</location>
        <location evidence="1">Nuclear pore complex</location>
    </subcellularLocation>
</comment>
<dbReference type="InterPro" id="IPR007230">
    <property type="entry name" value="Nup98_auto-Pept-S59_dom"/>
</dbReference>
<name>A0A1S8XAM1_OPIVI</name>
<dbReference type="GO" id="GO:0006405">
    <property type="term" value="P:RNA export from nucleus"/>
    <property type="evidence" value="ECO:0007669"/>
    <property type="project" value="TreeGrafter"/>
</dbReference>
<evidence type="ECO:0000256" key="8">
    <source>
        <dbReference type="ARBA" id="ARBA00022927"/>
    </source>
</evidence>
<evidence type="ECO:0000256" key="12">
    <source>
        <dbReference type="SAM" id="MobiDB-lite"/>
    </source>
</evidence>
<keyword evidence="8" id="KW-0653">Protein transport</keyword>
<evidence type="ECO:0000256" key="9">
    <source>
        <dbReference type="ARBA" id="ARBA00023010"/>
    </source>
</evidence>
<reference evidence="14 15" key="1">
    <citation type="submission" date="2015-03" db="EMBL/GenBank/DDBJ databases">
        <title>Draft genome of the nematode, Opisthorchis viverrini.</title>
        <authorList>
            <person name="Mitreva M."/>
        </authorList>
    </citation>
    <scope>NUCLEOTIDE SEQUENCE [LARGE SCALE GENOMIC DNA]</scope>
    <source>
        <strain evidence="14">Khon Kaen</strain>
    </source>
</reference>
<feature type="region of interest" description="Disordered" evidence="12">
    <location>
        <begin position="1298"/>
        <end position="1326"/>
    </location>
</feature>
<sequence length="2304" mass="246019">MFGAPKSTFGAPASSAFGQTTNTLFGAATKPTNLFGQPSVGLGGSGTTSLFGGGTTQQNTITWGSGATMAATASSGTAIAFNPPVTPDTIQRGGQQTQVNAKHMCITAMKEYQDKSLEELRLEDYVLNRRSGNALATATTGTSLFGTSATVKPFQFGASQTTTTASSIFGQTNKPTSSLFGGSGLSFGASSTTTQPVFGQPAQTQGSLLGVKPQFGTTQQSTNLFGAAAPAQTSGFTFGQTAQTNSPFGTKPLFGGTTGVTGGTGLFGTAQQASTGTTGFTFGQPQATGLGATTNLFGQTATSTAATGGQLNLFGAQPSSSSVLPFGSTQQTTNLFGAVKTTGAAPLFGTPSTALGTTQQTGFGAFGGLKPGGTTSLFGAATSTATSKPGGIFGIGAASNTSTGFGFGAATATGQTPAFGAFGAGTSTTGLFGQTNANTLAAKKPFEFGSSLTNPTVSSTGLFGFGQTTSQAGGLFGGASIGSTALGLGSAAGGTGTLFGQTTGFGSLQKPAAPGFGPGFGLGGGTGLGAGGLFGTTSTALGSLSSAAQPLGSGFGGIGTLQSSSITGGLTGLSNTTAEQFAQNVRAQQQVLDLVRSMPYGQSSLFRYLNMPGTSETGTEDVTKQCAGTESNSGAVVPARAAASALAQQHKAAGLTLGTGSPSSLVAGIVGRGTRLRQPSFTQRILKVSNRSKLFSGFYEDDAFLSPSGQNVSPALRLRRSSTLSDGTSLFGSPDPNNKGSFFVRRDDWRRLHLPESVRTSILERSAVSSQAFTDIAENSLNGDHTSEAPATEMSESAEHRFGARAAGDTTPNINANRSTSVPHTTTPLTPSTDSGRSESHTAGVAKLSVPFQRGLGMARAREALQTAVAEDSVVLDDLETTWTSPVDMTNSEQWTLNATAKSPVASPKPKCGESEPRAPSSTVKNSKAVLKLTKPGYYTLPTLEELEALVDSEGQCVVEDFVVGRRHYGHILFPGNTELTDLDLDSIVHIRRREVVVYPDDEKKPPIGCGLNKRAEICLESIWPTDKATREPIKSPERLGLMRFEERLERATRRMDARFIEYRPESGSWVFEVKHFSKYRLEDSDNEDVDVFVPKTTTTTESPQVDSKLPQSKDEYIKTAVLQTRTTTTTPQLKAVGALITEADSDMRFSPTHFGSFTFKDSTGLGLKTMELTNLTPDTTTIQEDDARSVSASVKQMRDVFFSPVFIPKVKPGRASSVLYRHGTGELSDEADEFEAAEYSAVWPIAGTKRFQASQSPELPLSQTGDMAWVGQAGGDSQFCPASGMLGRTHIRTATIPSKRERLSDDSDESAVSDEPITSRASFRPIPYEPFSDGVPLSTTAVPPITSGLHLARIPAQLKSVNELFSGVGSELKPCVYPYFALSKCISDQTMARSVKTSSKTRSIATKLFSSMLIDVGLNRGHGFRPCWGQIRFRELHTVVLATVTPAVRGSGAFNVSFSSWPSLIVQDDEDLLNTAMSTSECTTLSGSSEDPELQPPVDHCPQWQPVSGLKPLETYASTLQCTFPQMFESSEELKKPRTLVLCRLISLCMALWGRHPQEVASHAVVGGGFQKPDKDGTGETSECELTPEQLVPDNLESATEDDAENQLSEDNPPQHHTESRYILQLARKQALSEWIRAQSFPWLKNLLTSLGLFDSVKDLHTASSNSLAKSVSIDRIAHGIFACLVAGEPGAGCRLALSAGMPELATLVAQSSSGDPVVRRCLQHQLLAWHQTEYDGCIPLEVLRIYALLAGQPRIPHPKVHDAFIEVLEQLDWIRVFGAHLWYLTDYTADLAEVLRIYSAFWHSINSTCSSAKLSRPTPPHQRDLISPPKAPSLPTDFPTVPGKDDIVGFRNWPRDSAYHLIQLFCHTTHSLERTLDPCSISRFEPSAADEPTCRSSPDSLLDWSASWHLWRTLHALGYRHFSSPSSVSRICGEFASQLEDAGLWEWAIFVLLHLPDQTMRDACVKAVVARHASLVIPIEQTGVAEEDSREYGRFLGSVSRLLNSFKLAPPPSLTRAEQFVVKLGVPSRWIYEAKAILARQRFNECNRGFTPDQLVLNSRNAADYAGLRLRARLFALLETAHWFASGYYGEAQKVCVEYLLPDIVLHTNLSIACGCVGPSVGTGLFLSVTRLGHQLNRLLSPYRTLSTGHLPCRFEEGVGVYLRYSDILCLADELAALYQSRSNTQPPDADQSDENNETDESESRARLALVLSNLNTQLDTFMGQLHLMDTPNLNSRVVKTEIAVTCAKMISAFLSGLDPQSDMLVHLRRHLMSLVKINLPADYRLQELSTLSEAELSLGAF</sequence>
<evidence type="ECO:0000256" key="5">
    <source>
        <dbReference type="ARBA" id="ARBA00022448"/>
    </source>
</evidence>
<dbReference type="InterPro" id="IPR036903">
    <property type="entry name" value="Nup98_auto-Pept-S59_dom_sf"/>
</dbReference>
<dbReference type="GO" id="GO:0051028">
    <property type="term" value="P:mRNA transport"/>
    <property type="evidence" value="ECO:0007669"/>
    <property type="project" value="UniProtKB-KW"/>
</dbReference>
<dbReference type="GO" id="GO:0034398">
    <property type="term" value="P:telomere tethering at nuclear periphery"/>
    <property type="evidence" value="ECO:0007669"/>
    <property type="project" value="TreeGrafter"/>
</dbReference>
<evidence type="ECO:0000313" key="15">
    <source>
        <dbReference type="Proteomes" id="UP000243686"/>
    </source>
</evidence>
<feature type="compositionally biased region" description="Acidic residues" evidence="12">
    <location>
        <begin position="2193"/>
        <end position="2203"/>
    </location>
</feature>
<dbReference type="PANTHER" id="PTHR23198:SF6">
    <property type="entry name" value="NUCLEAR PORE COMPLEX PROTEIN NUP98-NUP96"/>
    <property type="match status" value="1"/>
</dbReference>
<dbReference type="PANTHER" id="PTHR23198">
    <property type="entry name" value="NUCLEOPORIN"/>
    <property type="match status" value="1"/>
</dbReference>
<dbReference type="GO" id="GO:0006606">
    <property type="term" value="P:protein import into nucleus"/>
    <property type="evidence" value="ECO:0007669"/>
    <property type="project" value="TreeGrafter"/>
</dbReference>
<dbReference type="Proteomes" id="UP000243686">
    <property type="component" value="Unassembled WGS sequence"/>
</dbReference>
<evidence type="ECO:0000256" key="7">
    <source>
        <dbReference type="ARBA" id="ARBA00022816"/>
    </source>
</evidence>
<dbReference type="FunFam" id="1.10.10.2360:FF:000001">
    <property type="entry name" value="Nuclear pore complex protein Nup98-Nup96"/>
    <property type="match status" value="1"/>
</dbReference>
<dbReference type="GO" id="GO:0031965">
    <property type="term" value="C:nuclear membrane"/>
    <property type="evidence" value="ECO:0007669"/>
    <property type="project" value="UniProtKB-SubCell"/>
</dbReference>
<dbReference type="SUPFAM" id="SSF82215">
    <property type="entry name" value="C-terminal autoproteolytic domain of nucleoporin nup98"/>
    <property type="match status" value="1"/>
</dbReference>
<dbReference type="Gene3D" id="1.10.10.2360">
    <property type="match status" value="1"/>
</dbReference>
<dbReference type="InterPro" id="IPR021967">
    <property type="entry name" value="Nup98_C"/>
</dbReference>
<evidence type="ECO:0000256" key="11">
    <source>
        <dbReference type="ARBA" id="ARBA00023242"/>
    </source>
</evidence>
<protein>
    <recommendedName>
        <fullName evidence="4">Nuclear pore complex protein Nup98-Nup96</fullName>
    </recommendedName>
</protein>
<feature type="region of interest" description="Disordered" evidence="12">
    <location>
        <begin position="900"/>
        <end position="923"/>
    </location>
</feature>
<dbReference type="GO" id="GO:0017056">
    <property type="term" value="F:structural constituent of nuclear pore"/>
    <property type="evidence" value="ECO:0007669"/>
    <property type="project" value="InterPro"/>
</dbReference>
<dbReference type="Gene3D" id="1.25.40.690">
    <property type="match status" value="1"/>
</dbReference>
<evidence type="ECO:0000256" key="6">
    <source>
        <dbReference type="ARBA" id="ARBA00022813"/>
    </source>
</evidence>
<feature type="region of interest" description="Disordered" evidence="12">
    <location>
        <begin position="2185"/>
        <end position="2205"/>
    </location>
</feature>
<keyword evidence="6" id="KW-0068">Autocatalytic cleavage</keyword>
<keyword evidence="15" id="KW-1185">Reference proteome</keyword>
<evidence type="ECO:0000256" key="2">
    <source>
        <dbReference type="ARBA" id="ARBA00004620"/>
    </source>
</evidence>
<dbReference type="GO" id="GO:0000973">
    <property type="term" value="P:post-transcriptional tethering of RNA polymerase II gene DNA at nuclear periphery"/>
    <property type="evidence" value="ECO:0007669"/>
    <property type="project" value="TreeGrafter"/>
</dbReference>
<keyword evidence="5" id="KW-0813">Transport</keyword>
<evidence type="ECO:0000313" key="14">
    <source>
        <dbReference type="EMBL" id="OON23764.1"/>
    </source>
</evidence>
<evidence type="ECO:0000256" key="3">
    <source>
        <dbReference type="ARBA" id="ARBA00008926"/>
    </source>
</evidence>
<feature type="compositionally biased region" description="Polar residues" evidence="12">
    <location>
        <begin position="810"/>
        <end position="835"/>
    </location>
</feature>
<dbReference type="GO" id="GO:0008139">
    <property type="term" value="F:nuclear localization sequence binding"/>
    <property type="evidence" value="ECO:0007669"/>
    <property type="project" value="TreeGrafter"/>
</dbReference>
<feature type="region of interest" description="Disordered" evidence="12">
    <location>
        <begin position="776"/>
        <end position="844"/>
    </location>
</feature>
<dbReference type="Pfam" id="PF04096">
    <property type="entry name" value="Nucleoporin2"/>
    <property type="match status" value="1"/>
</dbReference>
<dbReference type="GO" id="GO:0044614">
    <property type="term" value="C:nuclear pore cytoplasmic filaments"/>
    <property type="evidence" value="ECO:0007669"/>
    <property type="project" value="TreeGrafter"/>
</dbReference>
<keyword evidence="7" id="KW-0509">mRNA transport</keyword>
<gene>
    <name evidence="14" type="ORF">X801_00329</name>
</gene>
<evidence type="ECO:0000256" key="1">
    <source>
        <dbReference type="ARBA" id="ARBA00004567"/>
    </source>
</evidence>
<keyword evidence="11" id="KW-0539">Nucleus</keyword>
<feature type="domain" description="Peptidase S59" evidence="13">
    <location>
        <begin position="935"/>
        <end position="1077"/>
    </location>
</feature>
<feature type="region of interest" description="Disordered" evidence="12">
    <location>
        <begin position="1815"/>
        <end position="1834"/>
    </location>
</feature>
<feature type="region of interest" description="Disordered" evidence="12">
    <location>
        <begin position="1568"/>
        <end position="1621"/>
    </location>
</feature>
<accession>A0A1S8XAM1</accession>
<dbReference type="InterPro" id="IPR037665">
    <property type="entry name" value="Nucleoporin_S59-like"/>
</dbReference>
<dbReference type="InterPro" id="IPR025574">
    <property type="entry name" value="Nucleoporin_FG_rpt"/>
</dbReference>
<dbReference type="Pfam" id="PF13634">
    <property type="entry name" value="Nucleoporin_FG"/>
    <property type="match status" value="3"/>
</dbReference>
<evidence type="ECO:0000256" key="4">
    <source>
        <dbReference type="ARBA" id="ARBA00013472"/>
    </source>
</evidence>
<keyword evidence="10" id="KW-0906">Nuclear pore complex</keyword>
<organism evidence="14 15">
    <name type="scientific">Opisthorchis viverrini</name>
    <name type="common">Southeast Asian liver fluke</name>
    <dbReference type="NCBI Taxonomy" id="6198"/>
    <lineage>
        <taxon>Eukaryota</taxon>
        <taxon>Metazoa</taxon>
        <taxon>Spiralia</taxon>
        <taxon>Lophotrochozoa</taxon>
        <taxon>Platyhelminthes</taxon>
        <taxon>Trematoda</taxon>
        <taxon>Digenea</taxon>
        <taxon>Opisthorchiida</taxon>
        <taxon>Opisthorchiata</taxon>
        <taxon>Opisthorchiidae</taxon>
        <taxon>Opisthorchis</taxon>
    </lineage>
</organism>
<dbReference type="PROSITE" id="PS51434">
    <property type="entry name" value="NUP_C"/>
    <property type="match status" value="1"/>
</dbReference>
<evidence type="ECO:0000256" key="10">
    <source>
        <dbReference type="ARBA" id="ARBA00023132"/>
    </source>
</evidence>
<dbReference type="Gene3D" id="3.30.1610.10">
    <property type="entry name" value="Peptidase S59, nucleoporin"/>
    <property type="match status" value="1"/>
</dbReference>
<evidence type="ECO:0000259" key="13">
    <source>
        <dbReference type="PROSITE" id="PS51434"/>
    </source>
</evidence>
<comment type="similarity">
    <text evidence="3">Belongs to the nucleoporin GLFG family.</text>
</comment>
<proteinExistence type="inferred from homology"/>
<keyword evidence="9" id="KW-0811">Translocation</keyword>
<dbReference type="EMBL" id="KV891493">
    <property type="protein sequence ID" value="OON23764.1"/>
    <property type="molecule type" value="Genomic_DNA"/>
</dbReference>
<dbReference type="Pfam" id="PF12110">
    <property type="entry name" value="Nup96"/>
    <property type="match status" value="1"/>
</dbReference>
<dbReference type="Pfam" id="PF21240">
    <property type="entry name" value="Nup98_GLEBS"/>
    <property type="match status" value="1"/>
</dbReference>
<dbReference type="GO" id="GO:0003723">
    <property type="term" value="F:RNA binding"/>
    <property type="evidence" value="ECO:0007669"/>
    <property type="project" value="TreeGrafter"/>
</dbReference>